<evidence type="ECO:0000259" key="11">
    <source>
        <dbReference type="Pfam" id="PF05572"/>
    </source>
</evidence>
<dbReference type="PROSITE" id="PS51318">
    <property type="entry name" value="TAT"/>
    <property type="match status" value="1"/>
</dbReference>
<comment type="similarity">
    <text evidence="1">Belongs to the peptidase M43B family.</text>
</comment>
<evidence type="ECO:0000256" key="9">
    <source>
        <dbReference type="SAM" id="MobiDB-lite"/>
    </source>
</evidence>
<evidence type="ECO:0000256" key="10">
    <source>
        <dbReference type="SAM" id="SignalP"/>
    </source>
</evidence>
<feature type="compositionally biased region" description="Low complexity" evidence="9">
    <location>
        <begin position="29"/>
        <end position="53"/>
    </location>
</feature>
<feature type="signal peptide" evidence="10">
    <location>
        <begin position="1"/>
        <end position="30"/>
    </location>
</feature>
<keyword evidence="6" id="KW-0862">Zinc</keyword>
<dbReference type="RefSeq" id="WP_100415584.1">
    <property type="nucleotide sequence ID" value="NZ_PGEZ01000004.1"/>
</dbReference>
<comment type="caution">
    <text evidence="12">The sequence shown here is derived from an EMBL/GenBank/DDBJ whole genome shotgun (WGS) entry which is preliminary data.</text>
</comment>
<feature type="region of interest" description="Disordered" evidence="9">
    <location>
        <begin position="29"/>
        <end position="73"/>
    </location>
</feature>
<evidence type="ECO:0000256" key="5">
    <source>
        <dbReference type="ARBA" id="ARBA00022801"/>
    </source>
</evidence>
<keyword evidence="2" id="KW-0645">Protease</keyword>
<feature type="domain" description="Peptidase M43 pregnancy-associated plasma-A" evidence="11">
    <location>
        <begin position="216"/>
        <end position="351"/>
    </location>
</feature>
<dbReference type="GO" id="GO:0046872">
    <property type="term" value="F:metal ion binding"/>
    <property type="evidence" value="ECO:0007669"/>
    <property type="project" value="UniProtKB-KW"/>
</dbReference>
<dbReference type="GO" id="GO:0006508">
    <property type="term" value="P:proteolysis"/>
    <property type="evidence" value="ECO:0007669"/>
    <property type="project" value="UniProtKB-KW"/>
</dbReference>
<organism evidence="12 13">
    <name type="scientific">Mumia flava</name>
    <dbReference type="NCBI Taxonomy" id="1348852"/>
    <lineage>
        <taxon>Bacteria</taxon>
        <taxon>Bacillati</taxon>
        <taxon>Actinomycetota</taxon>
        <taxon>Actinomycetes</taxon>
        <taxon>Propionibacteriales</taxon>
        <taxon>Nocardioidaceae</taxon>
        <taxon>Mumia</taxon>
    </lineage>
</organism>
<evidence type="ECO:0000256" key="7">
    <source>
        <dbReference type="ARBA" id="ARBA00023049"/>
    </source>
</evidence>
<dbReference type="InterPro" id="IPR024079">
    <property type="entry name" value="MetalloPept_cat_dom_sf"/>
</dbReference>
<dbReference type="Gene3D" id="3.40.390.10">
    <property type="entry name" value="Collagenase (Catalytic Domain)"/>
    <property type="match status" value="1"/>
</dbReference>
<protein>
    <submittedName>
        <fullName evidence="12">Pregnancy-associated plasma protein-A</fullName>
    </submittedName>
</protein>
<accession>A0A2M9AR41</accession>
<dbReference type="Proteomes" id="UP000230842">
    <property type="component" value="Unassembled WGS sequence"/>
</dbReference>
<keyword evidence="13" id="KW-1185">Reference proteome</keyword>
<dbReference type="CDD" id="cd04275">
    <property type="entry name" value="ZnMc_pappalysin_like"/>
    <property type="match status" value="1"/>
</dbReference>
<evidence type="ECO:0000256" key="1">
    <source>
        <dbReference type="ARBA" id="ARBA00008721"/>
    </source>
</evidence>
<keyword evidence="4 10" id="KW-0732">Signal</keyword>
<dbReference type="InterPro" id="IPR006311">
    <property type="entry name" value="TAT_signal"/>
</dbReference>
<name>A0A2M9AR41_9ACTN</name>
<dbReference type="PANTHER" id="PTHR47466:SF1">
    <property type="entry name" value="METALLOPROTEASE MEP1 (AFU_ORTHOLOGUE AFUA_1G07730)-RELATED"/>
    <property type="match status" value="1"/>
</dbReference>
<evidence type="ECO:0000256" key="6">
    <source>
        <dbReference type="ARBA" id="ARBA00022833"/>
    </source>
</evidence>
<keyword evidence="3" id="KW-0479">Metal-binding</keyword>
<dbReference type="GO" id="GO:0008237">
    <property type="term" value="F:metallopeptidase activity"/>
    <property type="evidence" value="ECO:0007669"/>
    <property type="project" value="UniProtKB-KW"/>
</dbReference>
<dbReference type="Pfam" id="PF05572">
    <property type="entry name" value="Peptidase_M43"/>
    <property type="match status" value="1"/>
</dbReference>
<evidence type="ECO:0000256" key="2">
    <source>
        <dbReference type="ARBA" id="ARBA00022670"/>
    </source>
</evidence>
<reference evidence="12 13" key="1">
    <citation type="submission" date="2017-11" db="EMBL/GenBank/DDBJ databases">
        <title>Genomic Encyclopedia of Archaeal and Bacterial Type Strains, Phase II (KMG-II): From Individual Species to Whole Genera.</title>
        <authorList>
            <person name="Goeker M."/>
        </authorList>
    </citation>
    <scope>NUCLEOTIDE SEQUENCE [LARGE SCALE GENOMIC DNA]</scope>
    <source>
        <strain evidence="12 13">DSM 27763</strain>
    </source>
</reference>
<sequence length="358" mass="38773">MSDARRLLTLPALVAALAMASALLAAPASAGTTSAGTTSAGTTGTDEAGARGTVATSSSASALDGPGKADDCEPHAARLTAAAPAGIARPDGPSEATVRAYERDLRARLARLGGPTSARGLIAGDVQPRTRKVKVFVHVLKPTQKAKRVSGRRIRKQIRVLNRAYAGRQWRRAENARFRFELRDVDVTTNKSWYRAELGSRASKRMRRQLHRGGTRALNLYIGKPEAGGGMIVLGYASFPQKAAKRPRLDGVVIHRGSMRGGGIRGYNRGDTTVHEVGHWLGLYHTFHGGCSKRNDRVADTPAEAVPSFRCPTNRDSCAAEGDDPVRNFMDYSFDSCMHHFTAGQIARMHDSWRAYRR</sequence>
<gene>
    <name evidence="12" type="ORF">CLV56_4051</name>
</gene>
<proteinExistence type="inferred from homology"/>
<dbReference type="EMBL" id="PGEZ01000004">
    <property type="protein sequence ID" value="PJJ48175.1"/>
    <property type="molecule type" value="Genomic_DNA"/>
</dbReference>
<evidence type="ECO:0000256" key="4">
    <source>
        <dbReference type="ARBA" id="ARBA00022729"/>
    </source>
</evidence>
<keyword evidence="7" id="KW-0482">Metalloprotease</keyword>
<feature type="chain" id="PRO_5014928941" evidence="10">
    <location>
        <begin position="31"/>
        <end position="358"/>
    </location>
</feature>
<evidence type="ECO:0000313" key="12">
    <source>
        <dbReference type="EMBL" id="PJJ48175.1"/>
    </source>
</evidence>
<dbReference type="InterPro" id="IPR008754">
    <property type="entry name" value="Peptidase_M43"/>
</dbReference>
<dbReference type="OrthoDB" id="6278496at2"/>
<dbReference type="SUPFAM" id="SSF55486">
    <property type="entry name" value="Metalloproteases ('zincins'), catalytic domain"/>
    <property type="match status" value="1"/>
</dbReference>
<dbReference type="AlphaFoldDB" id="A0A2M9AR41"/>
<dbReference type="PANTHER" id="PTHR47466">
    <property type="match status" value="1"/>
</dbReference>
<evidence type="ECO:0000256" key="8">
    <source>
        <dbReference type="ARBA" id="ARBA00023157"/>
    </source>
</evidence>
<keyword evidence="8" id="KW-1015">Disulfide bond</keyword>
<evidence type="ECO:0000256" key="3">
    <source>
        <dbReference type="ARBA" id="ARBA00022723"/>
    </source>
</evidence>
<evidence type="ECO:0000313" key="13">
    <source>
        <dbReference type="Proteomes" id="UP000230842"/>
    </source>
</evidence>
<keyword evidence="5" id="KW-0378">Hydrolase</keyword>